<comment type="caution">
    <text evidence="1">The sequence shown here is derived from an EMBL/GenBank/DDBJ whole genome shotgun (WGS) entry which is preliminary data.</text>
</comment>
<protein>
    <submittedName>
        <fullName evidence="1">Uncharacterized protein</fullName>
    </submittedName>
</protein>
<evidence type="ECO:0000313" key="2">
    <source>
        <dbReference type="Proteomes" id="UP001596548"/>
    </source>
</evidence>
<organism evidence="1 2">
    <name type="scientific">Paractinoplanes rhizophilus</name>
    <dbReference type="NCBI Taxonomy" id="1416877"/>
    <lineage>
        <taxon>Bacteria</taxon>
        <taxon>Bacillati</taxon>
        <taxon>Actinomycetota</taxon>
        <taxon>Actinomycetes</taxon>
        <taxon>Micromonosporales</taxon>
        <taxon>Micromonosporaceae</taxon>
        <taxon>Paractinoplanes</taxon>
    </lineage>
</organism>
<sequence length="94" mass="10551">MDILRSWRLADGSVLVEVADSWEPSFHHLRDGQVIRSYVRTLADDCELMYVYGHRVVGDRLERVTHVEIGATGRRELISVGETLLEGLIASGEA</sequence>
<keyword evidence="2" id="KW-1185">Reference proteome</keyword>
<evidence type="ECO:0000313" key="1">
    <source>
        <dbReference type="EMBL" id="MFC7274477.1"/>
    </source>
</evidence>
<proteinExistence type="predicted"/>
<reference evidence="2" key="1">
    <citation type="journal article" date="2019" name="Int. J. Syst. Evol. Microbiol.">
        <title>The Global Catalogue of Microorganisms (GCM) 10K type strain sequencing project: providing services to taxonomists for standard genome sequencing and annotation.</title>
        <authorList>
            <consortium name="The Broad Institute Genomics Platform"/>
            <consortium name="The Broad Institute Genome Sequencing Center for Infectious Disease"/>
            <person name="Wu L."/>
            <person name="Ma J."/>
        </authorList>
    </citation>
    <scope>NUCLEOTIDE SEQUENCE [LARGE SCALE GENOMIC DNA]</scope>
    <source>
        <strain evidence="2">XZYJT-10</strain>
    </source>
</reference>
<accession>A0ABW2HN17</accession>
<gene>
    <name evidence="1" type="ORF">ACFQS1_10840</name>
</gene>
<dbReference type="Proteomes" id="UP001596548">
    <property type="component" value="Unassembled WGS sequence"/>
</dbReference>
<dbReference type="EMBL" id="JBHTBJ010000006">
    <property type="protein sequence ID" value="MFC7274477.1"/>
    <property type="molecule type" value="Genomic_DNA"/>
</dbReference>
<dbReference type="RefSeq" id="WP_378966485.1">
    <property type="nucleotide sequence ID" value="NZ_JBHTBJ010000006.1"/>
</dbReference>
<name>A0ABW2HN17_9ACTN</name>